<evidence type="ECO:0000259" key="1">
    <source>
        <dbReference type="PROSITE" id="PS50142"/>
    </source>
</evidence>
<dbReference type="InterPro" id="IPR000999">
    <property type="entry name" value="RNase_III_dom"/>
</dbReference>
<dbReference type="InterPro" id="IPR036389">
    <property type="entry name" value="RNase_III_sf"/>
</dbReference>
<dbReference type="Proteomes" id="UP001208689">
    <property type="component" value="Chromosome"/>
</dbReference>
<dbReference type="Pfam" id="PF00636">
    <property type="entry name" value="Ribonuclease_3"/>
    <property type="match status" value="1"/>
</dbReference>
<protein>
    <submittedName>
        <fullName evidence="2">Ribonuclease 3</fullName>
        <ecNumber evidence="2">3.1.26.3</ecNumber>
    </submittedName>
</protein>
<reference evidence="2" key="1">
    <citation type="submission" date="2022-09" db="EMBL/GenBank/DDBJ databases">
        <title>Actin cytoskeleton and complex cell architecture in an #Asgard archaeon.</title>
        <authorList>
            <person name="Ponce Toledo R.I."/>
            <person name="Schleper C."/>
            <person name="Rodrigues Oliveira T."/>
            <person name="Wollweber F."/>
            <person name="Xu J."/>
            <person name="Rittmann S."/>
            <person name="Klingl A."/>
            <person name="Pilhofer M."/>
        </authorList>
    </citation>
    <scope>NUCLEOTIDE SEQUENCE</scope>
    <source>
        <strain evidence="2">B-35</strain>
    </source>
</reference>
<dbReference type="EMBL" id="CP104013">
    <property type="protein sequence ID" value="UYP47815.1"/>
    <property type="molecule type" value="Genomic_DNA"/>
</dbReference>
<dbReference type="GO" id="GO:0004525">
    <property type="term" value="F:ribonuclease III activity"/>
    <property type="evidence" value="ECO:0007669"/>
    <property type="project" value="UniProtKB-EC"/>
</dbReference>
<keyword evidence="2" id="KW-0378">Hydrolase</keyword>
<evidence type="ECO:0000313" key="3">
    <source>
        <dbReference type="Proteomes" id="UP001208689"/>
    </source>
</evidence>
<feature type="domain" description="RNase III" evidence="1">
    <location>
        <begin position="58"/>
        <end position="122"/>
    </location>
</feature>
<dbReference type="EC" id="3.1.26.3" evidence="2"/>
<dbReference type="PROSITE" id="PS50142">
    <property type="entry name" value="RNASE_3_2"/>
    <property type="match status" value="1"/>
</dbReference>
<dbReference type="Gene3D" id="1.10.1520.10">
    <property type="entry name" value="Ribonuclease III domain"/>
    <property type="match status" value="1"/>
</dbReference>
<proteinExistence type="predicted"/>
<dbReference type="SMART" id="SM00535">
    <property type="entry name" value="RIBOc"/>
    <property type="match status" value="1"/>
</dbReference>
<dbReference type="CDD" id="cd00593">
    <property type="entry name" value="RIBOc"/>
    <property type="match status" value="1"/>
</dbReference>
<keyword evidence="3" id="KW-1185">Reference proteome</keyword>
<organism evidence="2 3">
    <name type="scientific">Candidatus Lokiarchaeum ossiferum</name>
    <dbReference type="NCBI Taxonomy" id="2951803"/>
    <lineage>
        <taxon>Archaea</taxon>
        <taxon>Promethearchaeati</taxon>
        <taxon>Promethearchaeota</taxon>
        <taxon>Promethearchaeia</taxon>
        <taxon>Promethearchaeales</taxon>
        <taxon>Promethearchaeaceae</taxon>
        <taxon>Candidatus Lokiarchaeum</taxon>
    </lineage>
</organism>
<accession>A0ABY6HWA5</accession>
<sequence length="199" mass="23171">MNETSPTCEYCPECDNLLRYHKNAEGKAEQICFCGHCEPCKNQHYPLNLKEEEKICNQSSFTQKMELMHLTKLEKSLITRILTHPSYHQLDPDAEDYRPLDFLGDAVLDLIVREQQLNKNPRKAVVKRNHLVSNAYLAQIFNQMDLIVAVRKRPNYELNTHDKGSIIEGFFGSYYQSFGLSGCKKLWNRMNFNLKGIPR</sequence>
<gene>
    <name evidence="2" type="ORF">NEF87_004100</name>
</gene>
<evidence type="ECO:0000313" key="2">
    <source>
        <dbReference type="EMBL" id="UYP47815.1"/>
    </source>
</evidence>
<name>A0ABY6HWA5_9ARCH</name>
<dbReference type="SUPFAM" id="SSF69065">
    <property type="entry name" value="RNase III domain-like"/>
    <property type="match status" value="1"/>
</dbReference>